<comment type="caution">
    <text evidence="2">The sequence shown here is derived from an EMBL/GenBank/DDBJ whole genome shotgun (WGS) entry which is preliminary data.</text>
</comment>
<dbReference type="OrthoDB" id="7357196at2759"/>
<dbReference type="Gene3D" id="3.10.100.10">
    <property type="entry name" value="Mannose-Binding Protein A, subunit A"/>
    <property type="match status" value="1"/>
</dbReference>
<evidence type="ECO:0000313" key="3">
    <source>
        <dbReference type="Proteomes" id="UP000786811"/>
    </source>
</evidence>
<keyword evidence="3" id="KW-1185">Reference proteome</keyword>
<sequence>MNWCIDHLLRGSEEELFLGIHNYFRGDWVSVSDTDVEKMKHLKWSKKEPDEYRSYNCAIINPKNKLVSRESCTVDHPFICKVPL</sequence>
<evidence type="ECO:0000313" key="2">
    <source>
        <dbReference type="EMBL" id="CAG5106888.1"/>
    </source>
</evidence>
<dbReference type="Pfam" id="PF00059">
    <property type="entry name" value="Lectin_C"/>
    <property type="match status" value="1"/>
</dbReference>
<dbReference type="Proteomes" id="UP000786811">
    <property type="component" value="Unassembled WGS sequence"/>
</dbReference>
<feature type="domain" description="C-type lectin" evidence="1">
    <location>
        <begin position="5"/>
        <end position="81"/>
    </location>
</feature>
<organism evidence="2 3">
    <name type="scientific">Cotesia congregata</name>
    <name type="common">Parasitoid wasp</name>
    <name type="synonym">Apanteles congregatus</name>
    <dbReference type="NCBI Taxonomy" id="51543"/>
    <lineage>
        <taxon>Eukaryota</taxon>
        <taxon>Metazoa</taxon>
        <taxon>Ecdysozoa</taxon>
        <taxon>Arthropoda</taxon>
        <taxon>Hexapoda</taxon>
        <taxon>Insecta</taxon>
        <taxon>Pterygota</taxon>
        <taxon>Neoptera</taxon>
        <taxon>Endopterygota</taxon>
        <taxon>Hymenoptera</taxon>
        <taxon>Apocrita</taxon>
        <taxon>Ichneumonoidea</taxon>
        <taxon>Braconidae</taxon>
        <taxon>Microgastrinae</taxon>
        <taxon>Cotesia</taxon>
    </lineage>
</organism>
<dbReference type="AlphaFoldDB" id="A0A8J2HM80"/>
<reference evidence="2" key="1">
    <citation type="submission" date="2021-04" db="EMBL/GenBank/DDBJ databases">
        <authorList>
            <person name="Chebbi M.A.C M."/>
        </authorList>
    </citation>
    <scope>NUCLEOTIDE SEQUENCE</scope>
</reference>
<accession>A0A8J2HM80</accession>
<dbReference type="EMBL" id="CAJNRD030001124">
    <property type="protein sequence ID" value="CAG5106888.1"/>
    <property type="molecule type" value="Genomic_DNA"/>
</dbReference>
<dbReference type="InterPro" id="IPR016187">
    <property type="entry name" value="CTDL_fold"/>
</dbReference>
<dbReference type="SUPFAM" id="SSF56436">
    <property type="entry name" value="C-type lectin-like"/>
    <property type="match status" value="1"/>
</dbReference>
<proteinExistence type="predicted"/>
<evidence type="ECO:0000259" key="1">
    <source>
        <dbReference type="Pfam" id="PF00059"/>
    </source>
</evidence>
<dbReference type="InterPro" id="IPR001304">
    <property type="entry name" value="C-type_lectin-like"/>
</dbReference>
<gene>
    <name evidence="2" type="ORF">HICCMSTLAB_LOCUS12485</name>
</gene>
<dbReference type="CDD" id="cd00037">
    <property type="entry name" value="CLECT"/>
    <property type="match status" value="1"/>
</dbReference>
<protein>
    <recommendedName>
        <fullName evidence="1">C-type lectin domain-containing protein</fullName>
    </recommendedName>
</protein>
<dbReference type="InterPro" id="IPR016186">
    <property type="entry name" value="C-type_lectin-like/link_sf"/>
</dbReference>
<name>A0A8J2HM80_COTCN</name>